<dbReference type="InterPro" id="IPR052125">
    <property type="entry name" value="KLHDC10"/>
</dbReference>
<reference evidence="4" key="1">
    <citation type="submission" date="2020-12" db="UniProtKB">
        <authorList>
            <consortium name="WormBaseParasite"/>
        </authorList>
    </citation>
    <scope>IDENTIFICATION</scope>
    <source>
        <strain evidence="4">MHco3</strain>
    </source>
</reference>
<dbReference type="WBParaSite" id="HCON_00006670-00001">
    <property type="protein sequence ID" value="HCON_00006670-00001"/>
    <property type="gene ID" value="HCON_00006670"/>
</dbReference>
<dbReference type="OrthoDB" id="7676067at2759"/>
<keyword evidence="1" id="KW-0880">Kelch repeat</keyword>
<keyword evidence="3" id="KW-1185">Reference proteome</keyword>
<dbReference type="GO" id="GO:0032874">
    <property type="term" value="P:positive regulation of stress-activated MAPK cascade"/>
    <property type="evidence" value="ECO:0007669"/>
    <property type="project" value="TreeGrafter"/>
</dbReference>
<accession>A0A7I4XSW0</accession>
<evidence type="ECO:0000313" key="3">
    <source>
        <dbReference type="Proteomes" id="UP000025227"/>
    </source>
</evidence>
<dbReference type="PANTHER" id="PTHR46428:SF1">
    <property type="entry name" value="KELCH DOMAIN-CONTAINING PROTEIN 10"/>
    <property type="match status" value="1"/>
</dbReference>
<evidence type="ECO:0000256" key="1">
    <source>
        <dbReference type="ARBA" id="ARBA00022441"/>
    </source>
</evidence>
<organism evidence="3 4">
    <name type="scientific">Haemonchus contortus</name>
    <name type="common">Barber pole worm</name>
    <dbReference type="NCBI Taxonomy" id="6289"/>
    <lineage>
        <taxon>Eukaryota</taxon>
        <taxon>Metazoa</taxon>
        <taxon>Ecdysozoa</taxon>
        <taxon>Nematoda</taxon>
        <taxon>Chromadorea</taxon>
        <taxon>Rhabditida</taxon>
        <taxon>Rhabditina</taxon>
        <taxon>Rhabditomorpha</taxon>
        <taxon>Strongyloidea</taxon>
        <taxon>Trichostrongylidae</taxon>
        <taxon>Haemonchus</taxon>
    </lineage>
</organism>
<dbReference type="Proteomes" id="UP000025227">
    <property type="component" value="Unplaced"/>
</dbReference>
<sequence>MLSDSDHPTHREDEALTVRNEQLSLNFARWEDGYPKGRRYHSATKWEKKAVLVGGCSADKDDGDVRHVDMYSDVWSFDLETYQWKKMPFDLALPLFFHDAAITKVPCQIPCTTFHDAAITKKDVCWFAAECVTSTALIAQISASIAT</sequence>
<dbReference type="PANTHER" id="PTHR46428">
    <property type="entry name" value="KELCH DOMAIN-CONTAINING PROTEIN 10"/>
    <property type="match status" value="1"/>
</dbReference>
<keyword evidence="2" id="KW-0677">Repeat</keyword>
<evidence type="ECO:0000313" key="4">
    <source>
        <dbReference type="WBParaSite" id="HCON_00006670-00001"/>
    </source>
</evidence>
<name>A0A7I4XSW0_HAECO</name>
<dbReference type="SUPFAM" id="SSF117281">
    <property type="entry name" value="Kelch motif"/>
    <property type="match status" value="1"/>
</dbReference>
<dbReference type="InterPro" id="IPR015915">
    <property type="entry name" value="Kelch-typ_b-propeller"/>
</dbReference>
<protein>
    <submittedName>
        <fullName evidence="4">Kelch repeat type 1 domain containing protein</fullName>
    </submittedName>
</protein>
<evidence type="ECO:0000256" key="2">
    <source>
        <dbReference type="ARBA" id="ARBA00022737"/>
    </source>
</evidence>
<dbReference type="Gene3D" id="2.120.10.80">
    <property type="entry name" value="Kelch-type beta propeller"/>
    <property type="match status" value="1"/>
</dbReference>
<dbReference type="AlphaFoldDB" id="A0A7I4XSW0"/>
<proteinExistence type="predicted"/>